<gene>
    <name evidence="2" type="ORF">ACFPP6_29935</name>
</gene>
<proteinExistence type="predicted"/>
<keyword evidence="3" id="KW-1185">Reference proteome</keyword>
<sequence>MLAEESVAGLPDTARLSLIVLMAKGSFVSCKTAIRARELGRWIGMSRSTVAHDVLPAFRKSDAARYRVTAAESGQTTGLEFVVMAVWRARRSGDVSHPLALSKRELVTLLRLIEALFAPGWGPDGTSAGMLAAHTGPGAATDRLALLLLVLQARPDGRVRLVGGTVPKGRGRPAATVAQLLGCSVSGGGKVLGRIKKLGRAETPRVKTASLLRGKSLLVVPAVAAAHSGADASAGPQEDRSSDCGVVCENCAQLVEREEEVAKEDAGAGEYLGSRQEAASGGEDGGVERPGTALGDLEEDGQVVVLGNTEGEGTVAEARTVVSERPADGPLHALHPRTSTVVLKGAGSIRFSGEAAGGSCGRPDRACAHEDAPLVLELVVGPARGSGDGGPLRGEKHASSCLDVFLPAADGVRDACREGLDAWTEATGGPPPVWAPVPKGWEELLAPVAMVWGRLDRLAARATVRTAVHREIRCLDGLFGPGRGMVLLGSRLRRRAAEQGRRPIADPVGWLVGWAIPRRAVCPDARCDDGRRMDTGASCERCAERHRDLVARRRAVGMELALLLGAKAPAGEYRRMYEARLQEVTRQAEEDQAARREKAAVESAQRQEALAAHRAEQELLEEREQARPCAVCGRARSGGLCEICGHGCAAETAFTEAVALGLAARGRLAAATAWVGEAEYTAWLEGEIRALVDQEVNQAVAEGATELTAAVLRKLAAERQRSVIREEALRLFATGAEARGEAEGVYAARMRRWHLHPCDGQHDCDAFVREDAERVAEQARWRVAENLLEQRLALVQAQRAVPVVVEPDAYALGAARARAAMCPRAGVSA</sequence>
<evidence type="ECO:0000256" key="1">
    <source>
        <dbReference type="SAM" id="MobiDB-lite"/>
    </source>
</evidence>
<protein>
    <submittedName>
        <fullName evidence="2">Uncharacterized protein</fullName>
    </submittedName>
</protein>
<dbReference type="Proteomes" id="UP001596222">
    <property type="component" value="Unassembled WGS sequence"/>
</dbReference>
<name>A0ABW0A5V0_9ACTN</name>
<dbReference type="EMBL" id="JBHSKJ010000022">
    <property type="protein sequence ID" value="MFC5148894.1"/>
    <property type="molecule type" value="Genomic_DNA"/>
</dbReference>
<reference evidence="3" key="1">
    <citation type="journal article" date="2019" name="Int. J. Syst. Evol. Microbiol.">
        <title>The Global Catalogue of Microorganisms (GCM) 10K type strain sequencing project: providing services to taxonomists for standard genome sequencing and annotation.</title>
        <authorList>
            <consortium name="The Broad Institute Genomics Platform"/>
            <consortium name="The Broad Institute Genome Sequencing Center for Infectious Disease"/>
            <person name="Wu L."/>
            <person name="Ma J."/>
        </authorList>
    </citation>
    <scope>NUCLEOTIDE SEQUENCE [LARGE SCALE GENOMIC DNA]</scope>
    <source>
        <strain evidence="3">CGMCC 4.1641</strain>
    </source>
</reference>
<accession>A0ABW0A5V0</accession>
<comment type="caution">
    <text evidence="2">The sequence shown here is derived from an EMBL/GenBank/DDBJ whole genome shotgun (WGS) entry which is preliminary data.</text>
</comment>
<feature type="region of interest" description="Disordered" evidence="1">
    <location>
        <begin position="262"/>
        <end position="294"/>
    </location>
</feature>
<evidence type="ECO:0000313" key="3">
    <source>
        <dbReference type="Proteomes" id="UP001596222"/>
    </source>
</evidence>
<organism evidence="2 3">
    <name type="scientific">Streptomyces aureoversilis</name>
    <dbReference type="NCBI Taxonomy" id="67277"/>
    <lineage>
        <taxon>Bacteria</taxon>
        <taxon>Bacillati</taxon>
        <taxon>Actinomycetota</taxon>
        <taxon>Actinomycetes</taxon>
        <taxon>Kitasatosporales</taxon>
        <taxon>Streptomycetaceae</taxon>
        <taxon>Streptomyces</taxon>
    </lineage>
</organism>
<evidence type="ECO:0000313" key="2">
    <source>
        <dbReference type="EMBL" id="MFC5148894.1"/>
    </source>
</evidence>
<dbReference type="RefSeq" id="WP_382048998.1">
    <property type="nucleotide sequence ID" value="NZ_JBHSKJ010000022.1"/>
</dbReference>